<dbReference type="OrthoDB" id="7845843at2"/>
<dbReference type="GO" id="GO:0004523">
    <property type="term" value="F:RNA-DNA hybrid ribonuclease activity"/>
    <property type="evidence" value="ECO:0007669"/>
    <property type="project" value="InterPro"/>
</dbReference>
<dbReference type="InterPro" id="IPR012337">
    <property type="entry name" value="RNaseH-like_sf"/>
</dbReference>
<dbReference type="GO" id="GO:0003676">
    <property type="term" value="F:nucleic acid binding"/>
    <property type="evidence" value="ECO:0007669"/>
    <property type="project" value="InterPro"/>
</dbReference>
<dbReference type="CDD" id="cd09279">
    <property type="entry name" value="RNase_HI_like"/>
    <property type="match status" value="1"/>
</dbReference>
<name>A0A1H8ZZG6_9LACT</name>
<dbReference type="Gene3D" id="3.30.420.10">
    <property type="entry name" value="Ribonuclease H-like superfamily/Ribonuclease H"/>
    <property type="match status" value="1"/>
</dbReference>
<dbReference type="Pfam" id="PF00075">
    <property type="entry name" value="RNase_H"/>
    <property type="match status" value="1"/>
</dbReference>
<dbReference type="RefSeq" id="WP_159428813.1">
    <property type="nucleotide sequence ID" value="NZ_CP096206.2"/>
</dbReference>
<dbReference type="Proteomes" id="UP000198833">
    <property type="component" value="Unassembled WGS sequence"/>
</dbReference>
<dbReference type="EMBL" id="FOEN01000001">
    <property type="protein sequence ID" value="SEP69735.1"/>
    <property type="molecule type" value="Genomic_DNA"/>
</dbReference>
<dbReference type="PROSITE" id="PS50879">
    <property type="entry name" value="RNASE_H_1"/>
    <property type="match status" value="1"/>
</dbReference>
<sequence>MIKIYTDAAFRPQTKAGGLGIIIEHQKLFQYKYYLSQAPDNHYLEFLAMDQALKILAENEWQDSIISYFSDSQLVIDSLHKNYVKDERYQPILNQILARIETYPLFLSQWIPEKQNRGADQLARQALNQQGKFIVLA</sequence>
<gene>
    <name evidence="2" type="ORF">SAMN04488558_101375</name>
</gene>
<evidence type="ECO:0000259" key="1">
    <source>
        <dbReference type="PROSITE" id="PS50879"/>
    </source>
</evidence>
<dbReference type="AlphaFoldDB" id="A0A1H8ZZG6"/>
<keyword evidence="3" id="KW-1185">Reference proteome</keyword>
<evidence type="ECO:0000313" key="2">
    <source>
        <dbReference type="EMBL" id="SEP69735.1"/>
    </source>
</evidence>
<dbReference type="InterPro" id="IPR002156">
    <property type="entry name" value="RNaseH_domain"/>
</dbReference>
<dbReference type="STRING" id="89093.SAMN04488558_101375"/>
<proteinExistence type="predicted"/>
<evidence type="ECO:0000313" key="3">
    <source>
        <dbReference type="Proteomes" id="UP000198833"/>
    </source>
</evidence>
<organism evidence="2 3">
    <name type="scientific">Ignavigranum ruoffiae</name>
    <dbReference type="NCBI Taxonomy" id="89093"/>
    <lineage>
        <taxon>Bacteria</taxon>
        <taxon>Bacillati</taxon>
        <taxon>Bacillota</taxon>
        <taxon>Bacilli</taxon>
        <taxon>Lactobacillales</taxon>
        <taxon>Aerococcaceae</taxon>
        <taxon>Ignavigranum</taxon>
    </lineage>
</organism>
<reference evidence="2 3" key="1">
    <citation type="submission" date="2016-10" db="EMBL/GenBank/DDBJ databases">
        <authorList>
            <person name="de Groot N.N."/>
        </authorList>
    </citation>
    <scope>NUCLEOTIDE SEQUENCE [LARGE SCALE GENOMIC DNA]</scope>
    <source>
        <strain evidence="2 3">DSM 15695</strain>
    </source>
</reference>
<feature type="domain" description="RNase H type-1" evidence="1">
    <location>
        <begin position="1"/>
        <end position="128"/>
    </location>
</feature>
<protein>
    <submittedName>
        <fullName evidence="2">Ribonuclease HI</fullName>
    </submittedName>
</protein>
<accession>A0A1H8ZZG6</accession>
<dbReference type="SUPFAM" id="SSF53098">
    <property type="entry name" value="Ribonuclease H-like"/>
    <property type="match status" value="1"/>
</dbReference>
<dbReference type="InterPro" id="IPR036397">
    <property type="entry name" value="RNaseH_sf"/>
</dbReference>